<feature type="region of interest" description="Disordered" evidence="1">
    <location>
        <begin position="210"/>
        <end position="289"/>
    </location>
</feature>
<feature type="compositionally biased region" description="Low complexity" evidence="1">
    <location>
        <begin position="244"/>
        <end position="259"/>
    </location>
</feature>
<feature type="compositionally biased region" description="Polar residues" evidence="1">
    <location>
        <begin position="55"/>
        <end position="68"/>
    </location>
</feature>
<comment type="caution">
    <text evidence="2">The sequence shown here is derived from an EMBL/GenBank/DDBJ whole genome shotgun (WGS) entry which is preliminary data.</text>
</comment>
<gene>
    <name evidence="2" type="ORF">SDC9_96126</name>
</gene>
<dbReference type="EMBL" id="VSSQ01012508">
    <property type="protein sequence ID" value="MPM49397.1"/>
    <property type="molecule type" value="Genomic_DNA"/>
</dbReference>
<evidence type="ECO:0008006" key="3">
    <source>
        <dbReference type="Google" id="ProtNLM"/>
    </source>
</evidence>
<dbReference type="InterPro" id="IPR021455">
    <property type="entry name" value="DUF3106"/>
</dbReference>
<name>A0A645A8K1_9ZZZZ</name>
<dbReference type="AlphaFoldDB" id="A0A645A8K1"/>
<organism evidence="2">
    <name type="scientific">bioreactor metagenome</name>
    <dbReference type="NCBI Taxonomy" id="1076179"/>
    <lineage>
        <taxon>unclassified sequences</taxon>
        <taxon>metagenomes</taxon>
        <taxon>ecological metagenomes</taxon>
    </lineage>
</organism>
<reference evidence="2" key="1">
    <citation type="submission" date="2019-08" db="EMBL/GenBank/DDBJ databases">
        <authorList>
            <person name="Kucharzyk K."/>
            <person name="Murdoch R.W."/>
            <person name="Higgins S."/>
            <person name="Loffler F."/>
        </authorList>
    </citation>
    <scope>NUCLEOTIDE SEQUENCE</scope>
</reference>
<protein>
    <recommendedName>
        <fullName evidence="3">DUF3106 domain-containing protein</fullName>
    </recommendedName>
</protein>
<evidence type="ECO:0000313" key="2">
    <source>
        <dbReference type="EMBL" id="MPM49397.1"/>
    </source>
</evidence>
<sequence>MQRLAPEVSDRSNSSRAAALAGLLVLACLGFGAWKAVAYLDTAPTISTPAAALPSSRTNVRPNSTLSTKAPAPVNLGGPMWGELSSSQRDALSPLATRWNQLSEGQKRHWLTLAANIDSMSEQEKEKLLGRMTEWSNLSAQQRSQARLNFAATNRLSPEDKLAQWEAYQALSEEEKKRLAARAARKPFGAAVSVKPVSPKKLVRIPAATTVAPNQPNPPKIPLAPDYHVPHAYPSAPPPPPVAQQPVETAPVQGASAPAQPLPPLNPASAADSEEKVDLRDITSVNSPQ</sequence>
<feature type="region of interest" description="Disordered" evidence="1">
    <location>
        <begin position="48"/>
        <end position="74"/>
    </location>
</feature>
<proteinExistence type="predicted"/>
<evidence type="ECO:0000256" key="1">
    <source>
        <dbReference type="SAM" id="MobiDB-lite"/>
    </source>
</evidence>
<dbReference type="PROSITE" id="PS51257">
    <property type="entry name" value="PROKAR_LIPOPROTEIN"/>
    <property type="match status" value="1"/>
</dbReference>
<dbReference type="Pfam" id="PF11304">
    <property type="entry name" value="DUF3106"/>
    <property type="match status" value="1"/>
</dbReference>
<accession>A0A645A8K1</accession>